<feature type="compositionally biased region" description="Acidic residues" evidence="1">
    <location>
        <begin position="94"/>
        <end position="104"/>
    </location>
</feature>
<dbReference type="GeneID" id="27420212"/>
<reference evidence="3" key="1">
    <citation type="journal article" date="2013" name="Genome Announc.">
        <title>Draft genome sequence of Pseudozyma brasiliensis sp. nov. strain GHG001, a high producer of endo-1,4-xylanase isolated from an insect pest of sugarcane.</title>
        <authorList>
            <person name="Oliveira J.V.D.C."/>
            <person name="dos Santos R.A.C."/>
            <person name="Borges T.A."/>
            <person name="Riano-Pachon D.M."/>
            <person name="Goldman G.H."/>
        </authorList>
    </citation>
    <scope>NUCLEOTIDE SEQUENCE [LARGE SCALE GENOMIC DNA]</scope>
    <source>
        <strain evidence="3">GHG001</strain>
    </source>
</reference>
<feature type="region of interest" description="Disordered" evidence="1">
    <location>
        <begin position="1"/>
        <end position="54"/>
    </location>
</feature>
<proteinExistence type="predicted"/>
<dbReference type="HOGENOM" id="CLU_075368_0_0_1"/>
<evidence type="ECO:0000256" key="1">
    <source>
        <dbReference type="SAM" id="MobiDB-lite"/>
    </source>
</evidence>
<dbReference type="AlphaFoldDB" id="V5EV80"/>
<organism evidence="2 3">
    <name type="scientific">Kalmanozyma brasiliensis (strain GHG001)</name>
    <name type="common">Yeast</name>
    <name type="synonym">Pseudozyma brasiliensis</name>
    <dbReference type="NCBI Taxonomy" id="1365824"/>
    <lineage>
        <taxon>Eukaryota</taxon>
        <taxon>Fungi</taxon>
        <taxon>Dikarya</taxon>
        <taxon>Basidiomycota</taxon>
        <taxon>Ustilaginomycotina</taxon>
        <taxon>Ustilaginomycetes</taxon>
        <taxon>Ustilaginales</taxon>
        <taxon>Ustilaginaceae</taxon>
        <taxon>Kalmanozyma</taxon>
    </lineage>
</organism>
<dbReference type="Proteomes" id="UP000019377">
    <property type="component" value="Unassembled WGS sequence"/>
</dbReference>
<sequence>MAAVEATRARFFAQQTGSRSAPRTRPTPTGSTRVSSESRIRTHKPTGLSSSTYRQSFFERCQRAMSQSRSIAREQQVSTFRTGTDAFTRGVLSDDMDVEDDDESLGIPSSPPADDREEDDELTRRRILAEYARLKRIYELKGQLEIGWIDPDQLSWLEEQVRVQEEDVDPHWAMADEQLEQLWLESQSQGGSGDVEMREDEFDDDREFEEALAMLPV</sequence>
<dbReference type="OrthoDB" id="2556679at2759"/>
<feature type="compositionally biased region" description="Polar residues" evidence="1">
    <location>
        <begin position="68"/>
        <end position="82"/>
    </location>
</feature>
<name>V5EV80_KALBG</name>
<dbReference type="EMBL" id="KI545873">
    <property type="protein sequence ID" value="EST06069.1"/>
    <property type="molecule type" value="Genomic_DNA"/>
</dbReference>
<evidence type="ECO:0000313" key="2">
    <source>
        <dbReference type="EMBL" id="EST06069.1"/>
    </source>
</evidence>
<dbReference type="OMA" id="YHNANDE"/>
<gene>
    <name evidence="2" type="ORF">PSEUBRA_SCAF3g03597</name>
</gene>
<protein>
    <submittedName>
        <fullName evidence="2">Uncharacterized protein</fullName>
    </submittedName>
</protein>
<feature type="compositionally biased region" description="Low complexity" evidence="1">
    <location>
        <begin position="16"/>
        <end position="35"/>
    </location>
</feature>
<feature type="region of interest" description="Disordered" evidence="1">
    <location>
        <begin position="68"/>
        <end position="121"/>
    </location>
</feature>
<evidence type="ECO:0000313" key="3">
    <source>
        <dbReference type="Proteomes" id="UP000019377"/>
    </source>
</evidence>
<accession>V5EV80</accession>
<keyword evidence="3" id="KW-1185">Reference proteome</keyword>